<reference evidence="2 4" key="2">
    <citation type="journal article" date="2012" name="J. Bacteriol.">
        <title>Genome Sequence of Janibacter hoylei MTCC8307, Isolated from the Stratospheric Air.</title>
        <authorList>
            <person name="Pawar S.P."/>
            <person name="Dhotre D.P."/>
            <person name="Shetty S.A."/>
            <person name="Chowdhury S.P."/>
            <person name="Chaudhari B.L."/>
            <person name="Shouche Y.S."/>
        </authorList>
    </citation>
    <scope>NUCLEOTIDE SEQUENCE [LARGE SCALE GENOMIC DNA]</scope>
    <source>
        <strain evidence="2 4">PVAS-1</strain>
    </source>
</reference>
<organism evidence="2 4">
    <name type="scientific">Janibacter hoylei PVAS-1</name>
    <dbReference type="NCBI Taxonomy" id="1210046"/>
    <lineage>
        <taxon>Bacteria</taxon>
        <taxon>Bacillati</taxon>
        <taxon>Actinomycetota</taxon>
        <taxon>Actinomycetes</taxon>
        <taxon>Micrococcales</taxon>
        <taxon>Intrasporangiaceae</taxon>
        <taxon>Janibacter</taxon>
    </lineage>
</organism>
<feature type="region of interest" description="Disordered" evidence="1">
    <location>
        <begin position="70"/>
        <end position="129"/>
    </location>
</feature>
<dbReference type="Proteomes" id="UP000288711">
    <property type="component" value="Unassembled WGS sequence"/>
</dbReference>
<dbReference type="EMBL" id="PIPF01000005">
    <property type="protein sequence ID" value="RWU84370.1"/>
    <property type="molecule type" value="Genomic_DNA"/>
</dbReference>
<sequence length="306" mass="34204">MSPVSHGADAARLHEIARSLQRSSSDLDGLVTSGHALSRVLAEVWSGPDCEHFIGSDWPAAAQGLERAARTLEEVSSTAERNAGEQEDGSAGTGGGSGVPAGPPPRGSGTGGAADEGQSRDPEEYGDLPPEVREAWEGYSEDERRAIVEQIIKERAEHYGTGMPDINWDEDMSGNGAWLEDWWFANEVYINPNILDDPMILHTVYHEMRHAAQHQAIDDADTFWWWEDPEYHHGMTPEEVQEWEDNFDDYESAPSEEDWEEDPEAAQEQYDRYFEQPVEVDAREEGAEFVEGMTPEELERLLEASK</sequence>
<evidence type="ECO:0000313" key="5">
    <source>
        <dbReference type="Proteomes" id="UP000288711"/>
    </source>
</evidence>
<name>K1DUK2_9MICO</name>
<gene>
    <name evidence="2" type="ORF">B277_14688</name>
    <name evidence="3" type="ORF">CWN80_06040</name>
</gene>
<feature type="region of interest" description="Disordered" evidence="1">
    <location>
        <begin position="248"/>
        <end position="269"/>
    </location>
</feature>
<dbReference type="Proteomes" id="UP000004474">
    <property type="component" value="Unassembled WGS sequence"/>
</dbReference>
<dbReference type="EMBL" id="ALWX01000079">
    <property type="protein sequence ID" value="EKA60094.1"/>
    <property type="molecule type" value="Genomic_DNA"/>
</dbReference>
<feature type="compositionally biased region" description="Acidic residues" evidence="1">
    <location>
        <begin position="248"/>
        <end position="265"/>
    </location>
</feature>
<dbReference type="OrthoDB" id="3758331at2"/>
<evidence type="ECO:0000313" key="2">
    <source>
        <dbReference type="EMBL" id="EKA60094.1"/>
    </source>
</evidence>
<evidence type="ECO:0000256" key="1">
    <source>
        <dbReference type="SAM" id="MobiDB-lite"/>
    </source>
</evidence>
<comment type="caution">
    <text evidence="2">The sequence shown here is derived from an EMBL/GenBank/DDBJ whole genome shotgun (WGS) entry which is preliminary data.</text>
</comment>
<dbReference type="AlphaFoldDB" id="K1DUK2"/>
<proteinExistence type="predicted"/>
<evidence type="ECO:0000313" key="4">
    <source>
        <dbReference type="Proteomes" id="UP000004474"/>
    </source>
</evidence>
<protein>
    <recommendedName>
        <fullName evidence="6">WXG100 family type VII secretion target</fullName>
    </recommendedName>
</protein>
<dbReference type="RefSeq" id="WP_007929415.1">
    <property type="nucleotide sequence ID" value="NZ_ALWX01000079.1"/>
</dbReference>
<reference evidence="3 5" key="1">
    <citation type="journal article" date="2009" name="Int. J. Syst. Evol. Microbiol.">
        <title>Janibacter hoylei sp. nov., Bacillus isronensis sp. nov. and Bacillus aryabhattai sp. nov., isolated from cryotubes used for collecting air from the upper atmosphere.</title>
        <authorList>
            <person name="Shivaji S."/>
            <person name="Chaturvedi P."/>
            <person name="Begum Z."/>
            <person name="Pindi P.K."/>
            <person name="Manorama R."/>
            <person name="Padmanaban D.A."/>
            <person name="Shouche Y.S."/>
            <person name="Pawar S."/>
            <person name="Vaishampayan P."/>
            <person name="Dutt C.B."/>
            <person name="Datta G.N."/>
            <person name="Manchanda R.K."/>
            <person name="Rao U.R."/>
            <person name="Bhargava P.M."/>
            <person name="Narlikar J.V."/>
        </authorList>
    </citation>
    <scope>NUCLEOTIDE SEQUENCE [LARGE SCALE GENOMIC DNA]</scope>
    <source>
        <strain evidence="3 5">PVAS-1</strain>
    </source>
</reference>
<reference evidence="3" key="3">
    <citation type="submission" date="2017-11" db="EMBL/GenBank/DDBJ databases">
        <authorList>
            <person name="Seuylemezian A."/>
            <person name="Cooper K."/>
            <person name="Vaishampayan P."/>
        </authorList>
    </citation>
    <scope>NUCLEOTIDE SEQUENCE</scope>
    <source>
        <strain evidence="3">PVAS-1</strain>
    </source>
</reference>
<accession>K1DUK2</accession>
<keyword evidence="5" id="KW-1185">Reference proteome</keyword>
<dbReference type="PATRIC" id="fig|1210046.3.peg.2819"/>
<dbReference type="STRING" id="1210046.B277_14688"/>
<dbReference type="eggNOG" id="COG4842">
    <property type="taxonomic scope" value="Bacteria"/>
</dbReference>
<evidence type="ECO:0008006" key="6">
    <source>
        <dbReference type="Google" id="ProtNLM"/>
    </source>
</evidence>
<evidence type="ECO:0000313" key="3">
    <source>
        <dbReference type="EMBL" id="RWU84370.1"/>
    </source>
</evidence>